<dbReference type="GO" id="GO:0016746">
    <property type="term" value="F:acyltransferase activity"/>
    <property type="evidence" value="ECO:0007669"/>
    <property type="project" value="UniProtKB-KW"/>
</dbReference>
<name>A0A934NTM4_9NOCA</name>
<evidence type="ECO:0000313" key="4">
    <source>
        <dbReference type="EMBL" id="MBJ8341276.1"/>
    </source>
</evidence>
<dbReference type="Gene3D" id="3.40.47.10">
    <property type="match status" value="2"/>
</dbReference>
<dbReference type="EMBL" id="JAEMNV010000007">
    <property type="protein sequence ID" value="MBJ8341276.1"/>
    <property type="molecule type" value="Genomic_DNA"/>
</dbReference>
<gene>
    <name evidence="4" type="ORF">JGU71_20535</name>
</gene>
<dbReference type="AlphaFoldDB" id="A0A934NTM4"/>
<dbReference type="Proteomes" id="UP000655868">
    <property type="component" value="Unassembled WGS sequence"/>
</dbReference>
<reference evidence="4" key="1">
    <citation type="submission" date="2020-12" db="EMBL/GenBank/DDBJ databases">
        <title>Antrihabitans popcorni sp. nov. and Antrihabitans auranticaus sp. nov., isolated from a larva cave.</title>
        <authorList>
            <person name="Lee S.D."/>
            <person name="Kim I.S."/>
        </authorList>
    </citation>
    <scope>NUCLEOTIDE SEQUENCE</scope>
    <source>
        <strain evidence="4">YC3-6</strain>
    </source>
</reference>
<evidence type="ECO:0000259" key="3">
    <source>
        <dbReference type="Pfam" id="PF08541"/>
    </source>
</evidence>
<keyword evidence="5" id="KW-1185">Reference proteome</keyword>
<evidence type="ECO:0000313" key="5">
    <source>
        <dbReference type="Proteomes" id="UP000655868"/>
    </source>
</evidence>
<feature type="domain" description="Beta-ketoacyl-[acyl-carrier-protein] synthase III C-terminal" evidence="3">
    <location>
        <begin position="203"/>
        <end position="287"/>
    </location>
</feature>
<dbReference type="PANTHER" id="PTHR34069:SF2">
    <property type="entry name" value="BETA-KETOACYL-[ACYL-CARRIER-PROTEIN] SYNTHASE III"/>
    <property type="match status" value="1"/>
</dbReference>
<evidence type="ECO:0000256" key="1">
    <source>
        <dbReference type="ARBA" id="ARBA00022679"/>
    </source>
</evidence>
<dbReference type="InterPro" id="IPR016039">
    <property type="entry name" value="Thiolase-like"/>
</dbReference>
<sequence length="292" mass="30386">MGTVIDNISVSHGGWRTKHSALHLAVEAAKECLSSASCDPNDLDLVVNAGLYRDRNLGEPALAALIQEDIGANPEDPHAGGHGTFSFDVANGSCGALTAAQVIDGFLRTGTVTRGLVVTSDADPGHGMSKDFPFSPTGAALLCSWRDSNYGFGDFHWVTIDDEKAFRATVGLEHRQNVLRFEISEDCADGYGAAAARAAEKCLAAEELDIDGLDLIVAAPGDRKFCIVLASELGISPQRITAATDANAHTSAILLAMKDAVSQLRPGGTALLLAAGAGIEAAAVVYRMPPAT</sequence>
<comment type="caution">
    <text evidence="4">The sequence shown here is derived from an EMBL/GenBank/DDBJ whole genome shotgun (WGS) entry which is preliminary data.</text>
</comment>
<dbReference type="InterPro" id="IPR013747">
    <property type="entry name" value="ACP_syn_III_C"/>
</dbReference>
<organism evidence="4 5">
    <name type="scientific">Antrihabitans stalagmiti</name>
    <dbReference type="NCBI Taxonomy" id="2799499"/>
    <lineage>
        <taxon>Bacteria</taxon>
        <taxon>Bacillati</taxon>
        <taxon>Actinomycetota</taxon>
        <taxon>Actinomycetes</taxon>
        <taxon>Mycobacteriales</taxon>
        <taxon>Nocardiaceae</taxon>
        <taxon>Antrihabitans</taxon>
    </lineage>
</organism>
<dbReference type="RefSeq" id="WP_199706164.1">
    <property type="nucleotide sequence ID" value="NZ_JAEMNV010000007.1"/>
</dbReference>
<protein>
    <submittedName>
        <fullName evidence="4">3-oxoacyl-ACP synthase</fullName>
    </submittedName>
</protein>
<keyword evidence="2" id="KW-0012">Acyltransferase</keyword>
<accession>A0A934NTM4</accession>
<dbReference type="SUPFAM" id="SSF53901">
    <property type="entry name" value="Thiolase-like"/>
    <property type="match status" value="1"/>
</dbReference>
<evidence type="ECO:0000256" key="2">
    <source>
        <dbReference type="ARBA" id="ARBA00023315"/>
    </source>
</evidence>
<dbReference type="PANTHER" id="PTHR34069">
    <property type="entry name" value="3-OXOACYL-[ACYL-CARRIER-PROTEIN] SYNTHASE 3"/>
    <property type="match status" value="1"/>
</dbReference>
<dbReference type="GO" id="GO:0044550">
    <property type="term" value="P:secondary metabolite biosynthetic process"/>
    <property type="evidence" value="ECO:0007669"/>
    <property type="project" value="TreeGrafter"/>
</dbReference>
<keyword evidence="1" id="KW-0808">Transferase</keyword>
<dbReference type="Pfam" id="PF08541">
    <property type="entry name" value="ACP_syn_III_C"/>
    <property type="match status" value="1"/>
</dbReference>
<proteinExistence type="predicted"/>